<keyword evidence="1" id="KW-0472">Membrane</keyword>
<feature type="transmembrane region" description="Helical" evidence="1">
    <location>
        <begin position="199"/>
        <end position="218"/>
    </location>
</feature>
<keyword evidence="1" id="KW-0812">Transmembrane</keyword>
<protein>
    <submittedName>
        <fullName evidence="2">Uncharacterized protein</fullName>
    </submittedName>
</protein>
<name>A0A226DRA4_FOLCA</name>
<reference evidence="2 3" key="1">
    <citation type="submission" date="2015-12" db="EMBL/GenBank/DDBJ databases">
        <title>The genome of Folsomia candida.</title>
        <authorList>
            <person name="Faddeeva A."/>
            <person name="Derks M.F."/>
            <person name="Anvar Y."/>
            <person name="Smit S."/>
            <person name="Van Straalen N."/>
            <person name="Roelofs D."/>
        </authorList>
    </citation>
    <scope>NUCLEOTIDE SEQUENCE [LARGE SCALE GENOMIC DNA]</scope>
    <source>
        <strain evidence="2 3">VU population</strain>
        <tissue evidence="2">Whole body</tissue>
    </source>
</reference>
<keyword evidence="1" id="KW-1133">Transmembrane helix</keyword>
<gene>
    <name evidence="2" type="ORF">Fcan01_17825</name>
</gene>
<sequence>MFVHLWIGPLTVQRKFQGFSFFAIYVILLLGKWNYQLDIAPIQVVNSCVKFERELIKGEENMEISTPAKIMVVFMNILHYSLVAYPVGIFFLLLFDPCFPPFLLSMSTTCSNIKWMKLGPENLILVFETWMAAQSIYSGAMWVFYILFVGTICILNYLQIICSKMALAKKLVDHQLCIRTYREVHILEKMFNDYLMSRITQAVVLFIPAIQIVSQFVSVTMHDQIPMPGFLMFPLFLTETFVNNVLTLTLASWVNSRSNDMLQKYGQNVDRVRGGEGSYLRKEVKALNCLKVKFGSN</sequence>
<evidence type="ECO:0000313" key="2">
    <source>
        <dbReference type="EMBL" id="OXA47538.1"/>
    </source>
</evidence>
<keyword evidence="3" id="KW-1185">Reference proteome</keyword>
<organism evidence="2 3">
    <name type="scientific">Folsomia candida</name>
    <name type="common">Springtail</name>
    <dbReference type="NCBI Taxonomy" id="158441"/>
    <lineage>
        <taxon>Eukaryota</taxon>
        <taxon>Metazoa</taxon>
        <taxon>Ecdysozoa</taxon>
        <taxon>Arthropoda</taxon>
        <taxon>Hexapoda</taxon>
        <taxon>Collembola</taxon>
        <taxon>Entomobryomorpha</taxon>
        <taxon>Isotomoidea</taxon>
        <taxon>Isotomidae</taxon>
        <taxon>Proisotominae</taxon>
        <taxon>Folsomia</taxon>
    </lineage>
</organism>
<evidence type="ECO:0000256" key="1">
    <source>
        <dbReference type="SAM" id="Phobius"/>
    </source>
</evidence>
<proteinExistence type="predicted"/>
<feature type="transmembrane region" description="Helical" evidence="1">
    <location>
        <begin position="70"/>
        <end position="95"/>
    </location>
</feature>
<accession>A0A226DRA4</accession>
<comment type="caution">
    <text evidence="2">The sequence shown here is derived from an EMBL/GenBank/DDBJ whole genome shotgun (WGS) entry which is preliminary data.</text>
</comment>
<dbReference type="EMBL" id="LNIX01000013">
    <property type="protein sequence ID" value="OXA47538.1"/>
    <property type="molecule type" value="Genomic_DNA"/>
</dbReference>
<dbReference type="Proteomes" id="UP000198287">
    <property type="component" value="Unassembled WGS sequence"/>
</dbReference>
<dbReference type="AlphaFoldDB" id="A0A226DRA4"/>
<evidence type="ECO:0000313" key="3">
    <source>
        <dbReference type="Proteomes" id="UP000198287"/>
    </source>
</evidence>
<dbReference type="OrthoDB" id="8297494at2759"/>
<feature type="transmembrane region" description="Helical" evidence="1">
    <location>
        <begin position="16"/>
        <end position="35"/>
    </location>
</feature>
<feature type="transmembrane region" description="Helical" evidence="1">
    <location>
        <begin position="230"/>
        <end position="254"/>
    </location>
</feature>
<feature type="transmembrane region" description="Helical" evidence="1">
    <location>
        <begin position="136"/>
        <end position="158"/>
    </location>
</feature>